<keyword evidence="2" id="KW-1185">Reference proteome</keyword>
<evidence type="ECO:0000313" key="2">
    <source>
        <dbReference type="Proteomes" id="UP000500930"/>
    </source>
</evidence>
<accession>A0A858PXE3</accession>
<proteinExistence type="predicted"/>
<dbReference type="EMBL" id="CP046391">
    <property type="protein sequence ID" value="QJC27238.1"/>
    <property type="molecule type" value="Genomic_DNA"/>
</dbReference>
<organism evidence="1 2">
    <name type="scientific">Anaplasma platys</name>
    <dbReference type="NCBI Taxonomy" id="949"/>
    <lineage>
        <taxon>Bacteria</taxon>
        <taxon>Pseudomonadati</taxon>
        <taxon>Pseudomonadota</taxon>
        <taxon>Alphaproteobacteria</taxon>
        <taxon>Rickettsiales</taxon>
        <taxon>Anaplasmataceae</taxon>
        <taxon>Anaplasma</taxon>
    </lineage>
</organism>
<name>A0A858PXE3_9RICK</name>
<evidence type="ECO:0000313" key="1">
    <source>
        <dbReference type="EMBL" id="QJC27238.1"/>
    </source>
</evidence>
<protein>
    <submittedName>
        <fullName evidence="1">Uncharacterized protein</fullName>
    </submittedName>
</protein>
<dbReference type="Proteomes" id="UP000500930">
    <property type="component" value="Chromosome"/>
</dbReference>
<dbReference type="KEGG" id="aplt:ANPL_00600"/>
<sequence length="75" mass="8252">MIVQREGCCVHNLFSARVSRACVPHKTRTIRCNTKSFEESPKESNAFLLFTQGITQGGALSILKSKTDTTSYPGC</sequence>
<reference evidence="1 2" key="1">
    <citation type="journal article" date="2020" name="Pathogens">
        <title>First Whole Genome Sequence of Anaplasma platys, an Obligate Intracellular Rickettsial Pathogen of Dogs.</title>
        <authorList>
            <person name="Llanes A."/>
            <person name="Rajeev S."/>
        </authorList>
    </citation>
    <scope>NUCLEOTIDE SEQUENCE [LARGE SCALE GENOMIC DNA]</scope>
    <source>
        <strain evidence="1 2">S3</strain>
    </source>
</reference>
<dbReference type="AlphaFoldDB" id="A0A858PXE3"/>
<gene>
    <name evidence="1" type="ORF">ANPL_00600</name>
</gene>